<dbReference type="Pfam" id="PF16155">
    <property type="entry name" value="PnbB"/>
    <property type="match status" value="1"/>
</dbReference>
<dbReference type="GeneID" id="54324808"/>
<dbReference type="InterPro" id="IPR032345">
    <property type="entry name" value="PnbB"/>
</dbReference>
<dbReference type="RefSeq" id="XP_033428796.1">
    <property type="nucleotide sequence ID" value="XM_033566801.1"/>
</dbReference>
<organism evidence="1 2">
    <name type="scientific">Aspergillus tanneri</name>
    <dbReference type="NCBI Taxonomy" id="1220188"/>
    <lineage>
        <taxon>Eukaryota</taxon>
        <taxon>Fungi</taxon>
        <taxon>Dikarya</taxon>
        <taxon>Ascomycota</taxon>
        <taxon>Pezizomycotina</taxon>
        <taxon>Eurotiomycetes</taxon>
        <taxon>Eurotiomycetidae</taxon>
        <taxon>Eurotiales</taxon>
        <taxon>Aspergillaceae</taxon>
        <taxon>Aspergillus</taxon>
        <taxon>Aspergillus subgen. Circumdati</taxon>
    </lineage>
</organism>
<dbReference type="VEuPathDB" id="FungiDB:EYZ11_008126"/>
<reference evidence="1 2" key="1">
    <citation type="submission" date="2019-08" db="EMBL/GenBank/DDBJ databases">
        <title>The genome sequence of a newly discovered highly antifungal drug resistant Aspergillus species, Aspergillus tanneri NIH 1004.</title>
        <authorList>
            <person name="Mounaud S."/>
            <person name="Singh I."/>
            <person name="Joardar V."/>
            <person name="Pakala S."/>
            <person name="Pakala S."/>
            <person name="Venepally P."/>
            <person name="Chung J.K."/>
            <person name="Losada L."/>
            <person name="Nierman W.C."/>
        </authorList>
    </citation>
    <scope>NUCLEOTIDE SEQUENCE [LARGE SCALE GENOMIC DNA]</scope>
    <source>
        <strain evidence="1 2">NIH1004</strain>
    </source>
</reference>
<evidence type="ECO:0008006" key="3">
    <source>
        <dbReference type="Google" id="ProtNLM"/>
    </source>
</evidence>
<name>A0A5M9MQU2_9EURO</name>
<dbReference type="Proteomes" id="UP000324241">
    <property type="component" value="Unassembled WGS sequence"/>
</dbReference>
<dbReference type="AlphaFoldDB" id="A0A5M9MQU2"/>
<sequence length="181" mass="20129">MTTNPVVQKAVDLQRWPHAKLLVHTCNQFLQEIRDLTPGPELEARLNREYGPGHPYYEDMCKLVKLGLEEGWVASEPLDGPKYRRSRVATPGPENNYMSITTVFFDTNDVYSGQPHSHPYGEINCVIPLNPGAELEGFQGWQGAGWTSPSAGTCHYPRARGGAVVALFFLPAGRISYNVDL</sequence>
<gene>
    <name evidence="1" type="ORF">ATNIH1004_002106</name>
</gene>
<proteinExistence type="predicted"/>
<accession>A0A5M9MQU2</accession>
<comment type="caution">
    <text evidence="1">The sequence shown here is derived from an EMBL/GenBank/DDBJ whole genome shotgun (WGS) entry which is preliminary data.</text>
</comment>
<dbReference type="EMBL" id="QUQM01000001">
    <property type="protein sequence ID" value="KAA8649435.1"/>
    <property type="molecule type" value="Genomic_DNA"/>
</dbReference>
<evidence type="ECO:0000313" key="1">
    <source>
        <dbReference type="EMBL" id="KAA8649435.1"/>
    </source>
</evidence>
<protein>
    <recommendedName>
        <fullName evidence="3">p-hydroxylaminobenzoate lyase</fullName>
    </recommendedName>
</protein>
<evidence type="ECO:0000313" key="2">
    <source>
        <dbReference type="Proteomes" id="UP000324241"/>
    </source>
</evidence>
<dbReference type="OrthoDB" id="2845956at2759"/>